<feature type="transmembrane region" description="Helical" evidence="6">
    <location>
        <begin position="209"/>
        <end position="227"/>
    </location>
</feature>
<dbReference type="EMBL" id="HBIJ01004394">
    <property type="protein sequence ID" value="CAE0362363.1"/>
    <property type="molecule type" value="Transcribed_RNA"/>
</dbReference>
<dbReference type="GO" id="GO:0016020">
    <property type="term" value="C:membrane"/>
    <property type="evidence" value="ECO:0007669"/>
    <property type="project" value="UniProtKB-SubCell"/>
</dbReference>
<evidence type="ECO:0000256" key="3">
    <source>
        <dbReference type="ARBA" id="ARBA00022989"/>
    </source>
</evidence>
<sequence>MSLSALRNAFMNHDGTRTLVAMGLWCGTYTLLHHGLFAISYLVFEPERNKEIDEPQSKYWGSTLRRISTARYVALIHAIVSWVWSLRVLFLGWDGARDIFERSEHAAYWLPIFCYDALNDASSIHFMRHSLGYFVQELLHVLVHEPDPIFIAHHILYLSATFPVCAMSNRGWPLIAIATALAEVTNPLQLSWEMAKAFDRLELYNRLSAPFTVAFTLARGILMPIFVADQTNYIFLRGRRFSDQHTDSKVSSYLVVKWTLSLFYGGLAASILWLALLIRGFFKFRRTRKSKQQEKESLDLPHGKLQQQTNGHSYDKKKA</sequence>
<protein>
    <recommendedName>
        <fullName evidence="7">TLC domain-containing protein</fullName>
    </recommendedName>
</protein>
<comment type="subcellular location">
    <subcellularLocation>
        <location evidence="1">Membrane</location>
        <topology evidence="1">Multi-pass membrane protein</topology>
    </subcellularLocation>
</comment>
<feature type="transmembrane region" description="Helical" evidence="6">
    <location>
        <begin position="262"/>
        <end position="282"/>
    </location>
</feature>
<proteinExistence type="predicted"/>
<keyword evidence="3 6" id="KW-1133">Transmembrane helix</keyword>
<dbReference type="PANTHER" id="PTHR31766">
    <property type="entry name" value="GLABROUS1 ENHANCER-BINDING PROTEIN-LIKE 2"/>
    <property type="match status" value="1"/>
</dbReference>
<dbReference type="AlphaFoldDB" id="A0A7S3JR93"/>
<dbReference type="InterPro" id="IPR040327">
    <property type="entry name" value="At5g14285-like"/>
</dbReference>
<evidence type="ECO:0000256" key="1">
    <source>
        <dbReference type="ARBA" id="ARBA00004141"/>
    </source>
</evidence>
<keyword evidence="2 6" id="KW-0812">Transmembrane</keyword>
<dbReference type="PANTHER" id="PTHR31766:SF2">
    <property type="entry name" value="GLABROUS1 ENHANCER-BINDING PROTEIN-LIKE 2"/>
    <property type="match status" value="1"/>
</dbReference>
<gene>
    <name evidence="8" type="ORF">ALAG00032_LOCUS3104</name>
</gene>
<dbReference type="SMART" id="SM00724">
    <property type="entry name" value="TLC"/>
    <property type="match status" value="1"/>
</dbReference>
<evidence type="ECO:0000256" key="4">
    <source>
        <dbReference type="ARBA" id="ARBA00023136"/>
    </source>
</evidence>
<evidence type="ECO:0000256" key="6">
    <source>
        <dbReference type="SAM" id="Phobius"/>
    </source>
</evidence>
<feature type="region of interest" description="Disordered" evidence="5">
    <location>
        <begin position="291"/>
        <end position="319"/>
    </location>
</feature>
<keyword evidence="4 6" id="KW-0472">Membrane</keyword>
<evidence type="ECO:0000313" key="8">
    <source>
        <dbReference type="EMBL" id="CAE0362363.1"/>
    </source>
</evidence>
<accession>A0A7S3JR93</accession>
<organism evidence="8">
    <name type="scientific">Aureoumbra lagunensis</name>
    <dbReference type="NCBI Taxonomy" id="44058"/>
    <lineage>
        <taxon>Eukaryota</taxon>
        <taxon>Sar</taxon>
        <taxon>Stramenopiles</taxon>
        <taxon>Ochrophyta</taxon>
        <taxon>Pelagophyceae</taxon>
        <taxon>Pelagomonadales</taxon>
        <taxon>Aureoumbra</taxon>
    </lineage>
</organism>
<dbReference type="Pfam" id="PF03798">
    <property type="entry name" value="TRAM_LAG1_CLN8"/>
    <property type="match status" value="1"/>
</dbReference>
<evidence type="ECO:0000256" key="5">
    <source>
        <dbReference type="SAM" id="MobiDB-lite"/>
    </source>
</evidence>
<feature type="transmembrane region" description="Helical" evidence="6">
    <location>
        <begin position="20"/>
        <end position="44"/>
    </location>
</feature>
<evidence type="ECO:0000259" key="7">
    <source>
        <dbReference type="SMART" id="SM00724"/>
    </source>
</evidence>
<dbReference type="InterPro" id="IPR006634">
    <property type="entry name" value="TLC-dom"/>
</dbReference>
<reference evidence="8" key="1">
    <citation type="submission" date="2021-01" db="EMBL/GenBank/DDBJ databases">
        <authorList>
            <person name="Corre E."/>
            <person name="Pelletier E."/>
            <person name="Niang G."/>
            <person name="Scheremetjew M."/>
            <person name="Finn R."/>
            <person name="Kale V."/>
            <person name="Holt S."/>
            <person name="Cochrane G."/>
            <person name="Meng A."/>
            <person name="Brown T."/>
            <person name="Cohen L."/>
        </authorList>
    </citation>
    <scope>NUCLEOTIDE SEQUENCE</scope>
    <source>
        <strain evidence="8">CCMP1510</strain>
    </source>
</reference>
<evidence type="ECO:0000256" key="2">
    <source>
        <dbReference type="ARBA" id="ARBA00022692"/>
    </source>
</evidence>
<feature type="domain" description="TLC" evidence="7">
    <location>
        <begin position="63"/>
        <end position="286"/>
    </location>
</feature>
<name>A0A7S3JR93_9STRA</name>
<feature type="transmembrane region" description="Helical" evidence="6">
    <location>
        <begin position="72"/>
        <end position="93"/>
    </location>
</feature>
<feature type="compositionally biased region" description="Basic and acidic residues" evidence="5">
    <location>
        <begin position="291"/>
        <end position="302"/>
    </location>
</feature>